<name>A0A9P6TUP8_9FUNG</name>
<feature type="region of interest" description="Disordered" evidence="1">
    <location>
        <begin position="130"/>
        <end position="157"/>
    </location>
</feature>
<sequence length="157" mass="15295">MSSPKDDLIQEIAQPIQGSTAANPTTSTAGTSAAGMSAGRAGPSSANTELALFPNASTTPPGTPPSLAASPSHLGYPPPYSGAAIDSNPSATTATFDNLAAITGSAADLNASAAVLGLASEWSTSVRDLGPITDSSSTPSSSVTADGLPTVHTNQIA</sequence>
<gene>
    <name evidence="2" type="ORF">BG011_002338</name>
</gene>
<accession>A0A9P6TUP8</accession>
<dbReference type="OrthoDB" id="2426448at2759"/>
<proteinExistence type="predicted"/>
<keyword evidence="3" id="KW-1185">Reference proteome</keyword>
<feature type="compositionally biased region" description="Low complexity" evidence="1">
    <location>
        <begin position="18"/>
        <end position="46"/>
    </location>
</feature>
<evidence type="ECO:0000313" key="3">
    <source>
        <dbReference type="Proteomes" id="UP000726737"/>
    </source>
</evidence>
<evidence type="ECO:0000256" key="1">
    <source>
        <dbReference type="SAM" id="MobiDB-lite"/>
    </source>
</evidence>
<comment type="caution">
    <text evidence="2">The sequence shown here is derived from an EMBL/GenBank/DDBJ whole genome shotgun (WGS) entry which is preliminary data.</text>
</comment>
<dbReference type="Proteomes" id="UP000726737">
    <property type="component" value="Unassembled WGS sequence"/>
</dbReference>
<protein>
    <submittedName>
        <fullName evidence="2">Uncharacterized protein</fullName>
    </submittedName>
</protein>
<dbReference type="AlphaFoldDB" id="A0A9P6TUP8"/>
<dbReference type="EMBL" id="JAAAJA010001725">
    <property type="protein sequence ID" value="KAG0246763.1"/>
    <property type="molecule type" value="Genomic_DNA"/>
</dbReference>
<feature type="region of interest" description="Disordered" evidence="1">
    <location>
        <begin position="1"/>
        <end position="83"/>
    </location>
</feature>
<reference evidence="2" key="1">
    <citation type="journal article" date="2020" name="Fungal Divers.">
        <title>Resolving the Mortierellaceae phylogeny through synthesis of multi-gene phylogenetics and phylogenomics.</title>
        <authorList>
            <person name="Vandepol N."/>
            <person name="Liber J."/>
            <person name="Desiro A."/>
            <person name="Na H."/>
            <person name="Kennedy M."/>
            <person name="Barry K."/>
            <person name="Grigoriev I.V."/>
            <person name="Miller A.N."/>
            <person name="O'Donnell K."/>
            <person name="Stajich J.E."/>
            <person name="Bonito G."/>
        </authorList>
    </citation>
    <scope>NUCLEOTIDE SEQUENCE</scope>
    <source>
        <strain evidence="2">KOD948</strain>
    </source>
</reference>
<organism evidence="2 3">
    <name type="scientific">Mortierella polycephala</name>
    <dbReference type="NCBI Taxonomy" id="41804"/>
    <lineage>
        <taxon>Eukaryota</taxon>
        <taxon>Fungi</taxon>
        <taxon>Fungi incertae sedis</taxon>
        <taxon>Mucoromycota</taxon>
        <taxon>Mortierellomycotina</taxon>
        <taxon>Mortierellomycetes</taxon>
        <taxon>Mortierellales</taxon>
        <taxon>Mortierellaceae</taxon>
        <taxon>Mortierella</taxon>
    </lineage>
</organism>
<evidence type="ECO:0000313" key="2">
    <source>
        <dbReference type="EMBL" id="KAG0246763.1"/>
    </source>
</evidence>